<evidence type="ECO:0000313" key="4">
    <source>
        <dbReference type="EMBL" id="KIW63158.1"/>
    </source>
</evidence>
<keyword evidence="2" id="KW-0175">Coiled coil</keyword>
<dbReference type="HOGENOM" id="CLU_011990_0_0_1"/>
<accession>A0A0D2F5I7</accession>
<dbReference type="PANTHER" id="PTHR10039">
    <property type="entry name" value="AMELOGENIN"/>
    <property type="match status" value="1"/>
</dbReference>
<evidence type="ECO:0000256" key="2">
    <source>
        <dbReference type="SAM" id="Coils"/>
    </source>
</evidence>
<proteinExistence type="predicted"/>
<gene>
    <name evidence="4" type="ORF">PV04_10026</name>
</gene>
<evidence type="ECO:0000313" key="5">
    <source>
        <dbReference type="Proteomes" id="UP000054266"/>
    </source>
</evidence>
<protein>
    <recommendedName>
        <fullName evidence="3">Nephrocystin 3-like N-terminal domain-containing protein</fullName>
    </recommendedName>
</protein>
<name>A0A0D2F5I7_9EURO</name>
<organism evidence="4 5">
    <name type="scientific">Phialophora macrospora</name>
    <dbReference type="NCBI Taxonomy" id="1851006"/>
    <lineage>
        <taxon>Eukaryota</taxon>
        <taxon>Fungi</taxon>
        <taxon>Dikarya</taxon>
        <taxon>Ascomycota</taxon>
        <taxon>Pezizomycotina</taxon>
        <taxon>Eurotiomycetes</taxon>
        <taxon>Chaetothyriomycetidae</taxon>
        <taxon>Chaetothyriales</taxon>
        <taxon>Herpotrichiellaceae</taxon>
        <taxon>Phialophora</taxon>
    </lineage>
</organism>
<dbReference type="EMBL" id="KN846962">
    <property type="protein sequence ID" value="KIW63158.1"/>
    <property type="molecule type" value="Genomic_DNA"/>
</dbReference>
<keyword evidence="1" id="KW-0677">Repeat</keyword>
<sequence>MEPLTALGLACNIVTLVEQGIEAAAVCKELYERGSLDENNHIERYADGLAAANNDLQASLKAHATTRATRLQKIAEDASKAAADLKTELNKLKLSKNTGNRRAGGAFKTTLRTIFKKGTIDKLLKALERQEAALQSGLLKELYIKAGQDGLTRSKEFQALDQAQRDNTVQILRRFQLLSTDIETIKATGTNITARLDHHYSAHASYLRDQEQDALRVRLLDALAFPEMNDRRNMIEHRVSDFGSTFDWMFEKSVSYDPYNDLPPSHQFVQWLRSGNDLFWVSGKPGSGKSSLMDYVYQNLRAQGSGFDILAEWAQPNPVQVLTFWFFRPATSILLKSSQGMWRSLCFQILDRDEKLVEKIRSNDDGLAPDSLKSCLAKSGSRAQTWTDSELRSWFEYLVTHTEYKYCILVDGLDEVPTEHEALLQDIRYISSVSETTKICCSSRPEPAFQRTLCSYPSLRLQDFNYRDIRMHCQERLEETRAAQFANQIADMADGVFLWAALVAGDLKNAADQGDSEEELELRLEGCPAEMNDLFTFLLEKQDKFYAKHPKPYLAIIHASIKAKQNPTLLELLLASYGRGKLTEFFGSGLDPSCLTALDSLALNFEANVVARCGNLVEFGELASWLQPRLEFPPELSYESLKKAARMEIRFIHRSAQDFLVETEEGAALLQSCGVSDQDALKLLMLSSAVISTIDLSDQSAGRASIYGSHIQRDF</sequence>
<reference evidence="4 5" key="1">
    <citation type="submission" date="2015-01" db="EMBL/GenBank/DDBJ databases">
        <title>The Genome Sequence of Capronia semiimmersa CBS27337.</title>
        <authorList>
            <consortium name="The Broad Institute Genomics Platform"/>
            <person name="Cuomo C."/>
            <person name="de Hoog S."/>
            <person name="Gorbushina A."/>
            <person name="Stielow B."/>
            <person name="Teixiera M."/>
            <person name="Abouelleil A."/>
            <person name="Chapman S.B."/>
            <person name="Priest M."/>
            <person name="Young S.K."/>
            <person name="Wortman J."/>
            <person name="Nusbaum C."/>
            <person name="Birren B."/>
        </authorList>
    </citation>
    <scope>NUCLEOTIDE SEQUENCE [LARGE SCALE GENOMIC DNA]</scope>
    <source>
        <strain evidence="4 5">CBS 27337</strain>
    </source>
</reference>
<dbReference type="AlphaFoldDB" id="A0A0D2F5I7"/>
<dbReference type="InterPro" id="IPR027417">
    <property type="entry name" value="P-loop_NTPase"/>
</dbReference>
<dbReference type="PANTHER" id="PTHR10039:SF5">
    <property type="entry name" value="NACHT DOMAIN-CONTAINING PROTEIN"/>
    <property type="match status" value="1"/>
</dbReference>
<dbReference type="Pfam" id="PF24883">
    <property type="entry name" value="NPHP3_N"/>
    <property type="match status" value="1"/>
</dbReference>
<dbReference type="Gene3D" id="3.40.50.300">
    <property type="entry name" value="P-loop containing nucleotide triphosphate hydrolases"/>
    <property type="match status" value="1"/>
</dbReference>
<feature type="domain" description="Nephrocystin 3-like N-terminal" evidence="3">
    <location>
        <begin position="265"/>
        <end position="444"/>
    </location>
</feature>
<evidence type="ECO:0000256" key="1">
    <source>
        <dbReference type="ARBA" id="ARBA00022737"/>
    </source>
</evidence>
<keyword evidence="5" id="KW-1185">Reference proteome</keyword>
<evidence type="ECO:0000259" key="3">
    <source>
        <dbReference type="Pfam" id="PF24883"/>
    </source>
</evidence>
<dbReference type="Proteomes" id="UP000054266">
    <property type="component" value="Unassembled WGS sequence"/>
</dbReference>
<dbReference type="SUPFAM" id="SSF52540">
    <property type="entry name" value="P-loop containing nucleoside triphosphate hydrolases"/>
    <property type="match status" value="1"/>
</dbReference>
<dbReference type="STRING" id="5601.A0A0D2F5I7"/>
<dbReference type="InterPro" id="IPR056884">
    <property type="entry name" value="NPHP3-like_N"/>
</dbReference>
<feature type="coiled-coil region" evidence="2">
    <location>
        <begin position="68"/>
        <end position="95"/>
    </location>
</feature>